<dbReference type="Gene3D" id="1.10.20.60">
    <property type="entry name" value="Glu-tRNAGln amidotransferase C subunit, N-terminal domain"/>
    <property type="match status" value="1"/>
</dbReference>
<keyword evidence="2" id="KW-0808">Transferase</keyword>
<keyword evidence="1" id="KW-0648">Protein biosynthesis</keyword>
<dbReference type="PANTHER" id="PTHR15004">
    <property type="entry name" value="GLUTAMYL-TRNA(GLN) AMIDOTRANSFERASE SUBUNIT C, MITOCHONDRIAL"/>
    <property type="match status" value="1"/>
</dbReference>
<dbReference type="GO" id="GO:0005524">
    <property type="term" value="F:ATP binding"/>
    <property type="evidence" value="ECO:0007669"/>
    <property type="project" value="UniProtKB-KW"/>
</dbReference>
<evidence type="ECO:0000313" key="3">
    <source>
        <dbReference type="Proteomes" id="UP000230973"/>
    </source>
</evidence>
<dbReference type="GO" id="GO:0006412">
    <property type="term" value="P:translation"/>
    <property type="evidence" value="ECO:0007669"/>
    <property type="project" value="UniProtKB-UniRule"/>
</dbReference>
<accession>A0A2M7QAA2</accession>
<dbReference type="NCBIfam" id="TIGR00135">
    <property type="entry name" value="gatC"/>
    <property type="match status" value="1"/>
</dbReference>
<dbReference type="InterPro" id="IPR036113">
    <property type="entry name" value="Asp/Glu-ADT_sf_sub_c"/>
</dbReference>
<keyword evidence="1" id="KW-0436">Ligase</keyword>
<comment type="subunit">
    <text evidence="1">Heterotrimer of A, B and C subunits.</text>
</comment>
<name>A0A2M7QAA2_9BACT</name>
<organism evidence="2 3">
    <name type="scientific">Candidatus Uhrbacteria bacterium CG_4_10_14_0_8_um_filter_58_22</name>
    <dbReference type="NCBI Taxonomy" id="1975029"/>
    <lineage>
        <taxon>Bacteria</taxon>
        <taxon>Candidatus Uhriibacteriota</taxon>
    </lineage>
</organism>
<proteinExistence type="inferred from homology"/>
<dbReference type="EMBL" id="PFLC01000023">
    <property type="protein sequence ID" value="PIY62921.1"/>
    <property type="molecule type" value="Genomic_DNA"/>
</dbReference>
<keyword evidence="1" id="KW-0067">ATP-binding</keyword>
<sequence>MPLLPAEVERIAELSRLELSDDERDSFRVQLSSILDYVGQLSEVDISEVEPMSHSVPLLNVLRDDVAVGCPEGVRQAVIDAFPERDEDLLKVKAVFS</sequence>
<comment type="caution">
    <text evidence="2">The sequence shown here is derived from an EMBL/GenBank/DDBJ whole genome shotgun (WGS) entry which is preliminary data.</text>
</comment>
<reference evidence="3" key="1">
    <citation type="submission" date="2017-09" db="EMBL/GenBank/DDBJ databases">
        <title>Depth-based differentiation of microbial function through sediment-hosted aquifers and enrichment of novel symbionts in the deep terrestrial subsurface.</title>
        <authorList>
            <person name="Probst A.J."/>
            <person name="Ladd B."/>
            <person name="Jarett J.K."/>
            <person name="Geller-Mcgrath D.E."/>
            <person name="Sieber C.M.K."/>
            <person name="Emerson J.B."/>
            <person name="Anantharaman K."/>
            <person name="Thomas B.C."/>
            <person name="Malmstrom R."/>
            <person name="Stieglmeier M."/>
            <person name="Klingl A."/>
            <person name="Woyke T."/>
            <person name="Ryan C.M."/>
            <person name="Banfield J.F."/>
        </authorList>
    </citation>
    <scope>NUCLEOTIDE SEQUENCE [LARGE SCALE GENOMIC DNA]</scope>
</reference>
<dbReference type="Pfam" id="PF02686">
    <property type="entry name" value="GatC"/>
    <property type="match status" value="1"/>
</dbReference>
<comment type="similarity">
    <text evidence="1">Belongs to the GatC family.</text>
</comment>
<dbReference type="Proteomes" id="UP000230973">
    <property type="component" value="Unassembled WGS sequence"/>
</dbReference>
<dbReference type="GO" id="GO:0070681">
    <property type="term" value="P:glutaminyl-tRNAGln biosynthesis via transamidation"/>
    <property type="evidence" value="ECO:0007669"/>
    <property type="project" value="TreeGrafter"/>
</dbReference>
<dbReference type="EC" id="6.3.5.-" evidence="1"/>
<evidence type="ECO:0000313" key="2">
    <source>
        <dbReference type="EMBL" id="PIY62921.1"/>
    </source>
</evidence>
<comment type="catalytic activity">
    <reaction evidence="1">
        <text>L-glutamyl-tRNA(Gln) + L-glutamine + ATP + H2O = L-glutaminyl-tRNA(Gln) + L-glutamate + ADP + phosphate + H(+)</text>
        <dbReference type="Rhea" id="RHEA:17521"/>
        <dbReference type="Rhea" id="RHEA-COMP:9681"/>
        <dbReference type="Rhea" id="RHEA-COMP:9684"/>
        <dbReference type="ChEBI" id="CHEBI:15377"/>
        <dbReference type="ChEBI" id="CHEBI:15378"/>
        <dbReference type="ChEBI" id="CHEBI:29985"/>
        <dbReference type="ChEBI" id="CHEBI:30616"/>
        <dbReference type="ChEBI" id="CHEBI:43474"/>
        <dbReference type="ChEBI" id="CHEBI:58359"/>
        <dbReference type="ChEBI" id="CHEBI:78520"/>
        <dbReference type="ChEBI" id="CHEBI:78521"/>
        <dbReference type="ChEBI" id="CHEBI:456216"/>
    </reaction>
</comment>
<evidence type="ECO:0000256" key="1">
    <source>
        <dbReference type="HAMAP-Rule" id="MF_00122"/>
    </source>
</evidence>
<keyword evidence="1" id="KW-0547">Nucleotide-binding</keyword>
<dbReference type="GO" id="GO:0016740">
    <property type="term" value="F:transferase activity"/>
    <property type="evidence" value="ECO:0007669"/>
    <property type="project" value="UniProtKB-KW"/>
</dbReference>
<dbReference type="AlphaFoldDB" id="A0A2M7QAA2"/>
<dbReference type="GO" id="GO:0050567">
    <property type="term" value="F:glutaminyl-tRNA synthase (glutamine-hydrolyzing) activity"/>
    <property type="evidence" value="ECO:0007669"/>
    <property type="project" value="UniProtKB-UniRule"/>
</dbReference>
<protein>
    <recommendedName>
        <fullName evidence="1">Aspartyl/glutamyl-tRNA(Asn/Gln) amidotransferase subunit C</fullName>
        <shortName evidence="1">Asp/Glu-ADT subunit C</shortName>
        <ecNumber evidence="1">6.3.5.-</ecNumber>
    </recommendedName>
</protein>
<dbReference type="PANTHER" id="PTHR15004:SF0">
    <property type="entry name" value="GLUTAMYL-TRNA(GLN) AMIDOTRANSFERASE SUBUNIT C, MITOCHONDRIAL"/>
    <property type="match status" value="1"/>
</dbReference>
<dbReference type="HAMAP" id="MF_00122">
    <property type="entry name" value="GatC"/>
    <property type="match status" value="1"/>
</dbReference>
<comment type="function">
    <text evidence="1">Allows the formation of correctly charged Asn-tRNA(Asn) or Gln-tRNA(Gln) through the transamidation of misacylated Asp-tRNA(Asn) or Glu-tRNA(Gln) in organisms which lack either or both of asparaginyl-tRNA or glutaminyl-tRNA synthetases. The reaction takes place in the presence of glutamine and ATP through an activated phospho-Asp-tRNA(Asn) or phospho-Glu-tRNA(Gln).</text>
</comment>
<comment type="catalytic activity">
    <reaction evidence="1">
        <text>L-aspartyl-tRNA(Asn) + L-glutamine + ATP + H2O = L-asparaginyl-tRNA(Asn) + L-glutamate + ADP + phosphate + 2 H(+)</text>
        <dbReference type="Rhea" id="RHEA:14513"/>
        <dbReference type="Rhea" id="RHEA-COMP:9674"/>
        <dbReference type="Rhea" id="RHEA-COMP:9677"/>
        <dbReference type="ChEBI" id="CHEBI:15377"/>
        <dbReference type="ChEBI" id="CHEBI:15378"/>
        <dbReference type="ChEBI" id="CHEBI:29985"/>
        <dbReference type="ChEBI" id="CHEBI:30616"/>
        <dbReference type="ChEBI" id="CHEBI:43474"/>
        <dbReference type="ChEBI" id="CHEBI:58359"/>
        <dbReference type="ChEBI" id="CHEBI:78515"/>
        <dbReference type="ChEBI" id="CHEBI:78516"/>
        <dbReference type="ChEBI" id="CHEBI:456216"/>
    </reaction>
</comment>
<gene>
    <name evidence="1" type="primary">gatC</name>
    <name evidence="2" type="ORF">COY93_01780</name>
</gene>
<dbReference type="SUPFAM" id="SSF141000">
    <property type="entry name" value="Glu-tRNAGln amidotransferase C subunit"/>
    <property type="match status" value="1"/>
</dbReference>
<dbReference type="InterPro" id="IPR003837">
    <property type="entry name" value="GatC"/>
</dbReference>
<dbReference type="GO" id="GO:0050566">
    <property type="term" value="F:asparaginyl-tRNA synthase (glutamine-hydrolyzing) activity"/>
    <property type="evidence" value="ECO:0007669"/>
    <property type="project" value="RHEA"/>
</dbReference>
<dbReference type="GO" id="GO:0006450">
    <property type="term" value="P:regulation of translational fidelity"/>
    <property type="evidence" value="ECO:0007669"/>
    <property type="project" value="InterPro"/>
</dbReference>